<dbReference type="AlphaFoldDB" id="A0A136J914"/>
<name>A0A136J914_9PEZI</name>
<evidence type="ECO:0000313" key="2">
    <source>
        <dbReference type="EMBL" id="KXJ93649.1"/>
    </source>
</evidence>
<accession>A0A136J914</accession>
<proteinExistence type="predicted"/>
<sequence length="395" mass="43899">MASSPTASGAPLPCPAWLISPNSNCHVAKDRAWFGDDYRPISSYIRDAFVSSPPIRVIGIGTVLLPTKTHPDRRGPRAHSTLRLEWALHAPSALCNFIGNPIFAHYEVDMVRPGAIRESSTKRQVAHFKANGRFFECGPSPFDPTGIYVLSVIWPEAERARVTGPASGTAARSEYKPQGGEAASREEWFTPAEKEWLKVNYGGEFRFLRNHGLSIHEEEDRKDGKTVLKALMCRDELEVPTHVSDAAKTLLHSRLVGLGMPSDDDYSGGGNATPHVSAANPAFNDKQLEWIRAVHGGVGAFMLSYGLKLYREEDVVVARDIANALMDDSDDDTPFCDEFDPEGHFADHAFTETQLDWIKENYSNSMTFMLAHGLKFYNDKDIKKARRVAERMVCC</sequence>
<dbReference type="PANTHER" id="PTHR40628">
    <property type="entry name" value="CHROMO DOMAIN-CONTAINING PROTEIN"/>
    <property type="match status" value="1"/>
</dbReference>
<dbReference type="Proteomes" id="UP000070501">
    <property type="component" value="Unassembled WGS sequence"/>
</dbReference>
<dbReference type="InParanoid" id="A0A136J914"/>
<reference evidence="3" key="1">
    <citation type="submission" date="2016-02" db="EMBL/GenBank/DDBJ databases">
        <title>Draft genome sequence of Microdochium bolleyi, a fungal endophyte of beachgrass.</title>
        <authorList>
            <consortium name="DOE Joint Genome Institute"/>
            <person name="David A.S."/>
            <person name="May G."/>
            <person name="Haridas S."/>
            <person name="Lim J."/>
            <person name="Wang M."/>
            <person name="Labutti K."/>
            <person name="Lipzen A."/>
            <person name="Barry K."/>
            <person name="Grigoriev I.V."/>
        </authorList>
    </citation>
    <scope>NUCLEOTIDE SEQUENCE [LARGE SCALE GENOMIC DNA]</scope>
    <source>
        <strain evidence="3">J235TASD1</strain>
    </source>
</reference>
<protein>
    <submittedName>
        <fullName evidence="2">Uncharacterized protein</fullName>
    </submittedName>
</protein>
<organism evidence="2 3">
    <name type="scientific">Microdochium bolleyi</name>
    <dbReference type="NCBI Taxonomy" id="196109"/>
    <lineage>
        <taxon>Eukaryota</taxon>
        <taxon>Fungi</taxon>
        <taxon>Dikarya</taxon>
        <taxon>Ascomycota</taxon>
        <taxon>Pezizomycotina</taxon>
        <taxon>Sordariomycetes</taxon>
        <taxon>Xylariomycetidae</taxon>
        <taxon>Xylariales</taxon>
        <taxon>Microdochiaceae</taxon>
        <taxon>Microdochium</taxon>
    </lineage>
</organism>
<feature type="region of interest" description="Disordered" evidence="1">
    <location>
        <begin position="164"/>
        <end position="186"/>
    </location>
</feature>
<evidence type="ECO:0000313" key="3">
    <source>
        <dbReference type="Proteomes" id="UP000070501"/>
    </source>
</evidence>
<evidence type="ECO:0000256" key="1">
    <source>
        <dbReference type="SAM" id="MobiDB-lite"/>
    </source>
</evidence>
<dbReference type="PANTHER" id="PTHR40628:SF1">
    <property type="entry name" value="CHROMO DOMAIN-CONTAINING PROTEIN"/>
    <property type="match status" value="1"/>
</dbReference>
<gene>
    <name evidence="2" type="ORF">Micbo1qcDRAFT_201617</name>
</gene>
<keyword evidence="3" id="KW-1185">Reference proteome</keyword>
<dbReference type="OrthoDB" id="4232400at2759"/>
<dbReference type="EMBL" id="KQ964247">
    <property type="protein sequence ID" value="KXJ93649.1"/>
    <property type="molecule type" value="Genomic_DNA"/>
</dbReference>